<evidence type="ECO:0000256" key="2">
    <source>
        <dbReference type="ARBA" id="ARBA00023012"/>
    </source>
</evidence>
<dbReference type="AlphaFoldDB" id="Q6AN57"/>
<dbReference type="InterPro" id="IPR001789">
    <property type="entry name" value="Sig_transdc_resp-reg_receiver"/>
</dbReference>
<dbReference type="EMBL" id="CR522870">
    <property type="protein sequence ID" value="CAG36217.1"/>
    <property type="molecule type" value="Genomic_DNA"/>
</dbReference>
<keyword evidence="2" id="KW-0902">Two-component regulatory system</keyword>
<dbReference type="PROSITE" id="PS50110">
    <property type="entry name" value="RESPONSE_REGULATORY"/>
    <property type="match status" value="1"/>
</dbReference>
<protein>
    <submittedName>
        <fullName evidence="5">Related to two-component system response regulator (Ntr family)</fullName>
    </submittedName>
</protein>
<keyword evidence="6" id="KW-1185">Reference proteome</keyword>
<proteinExistence type="predicted"/>
<name>Q6AN57_DESPS</name>
<evidence type="ECO:0000313" key="5">
    <source>
        <dbReference type="EMBL" id="CAG36217.1"/>
    </source>
</evidence>
<evidence type="ECO:0000256" key="3">
    <source>
        <dbReference type="PROSITE-ProRule" id="PRU00169"/>
    </source>
</evidence>
<dbReference type="Gene3D" id="3.40.50.2300">
    <property type="match status" value="1"/>
</dbReference>
<accession>Q6AN57</accession>
<dbReference type="KEGG" id="dps:DP1488"/>
<dbReference type="Proteomes" id="UP000000602">
    <property type="component" value="Chromosome"/>
</dbReference>
<dbReference type="RefSeq" id="WP_011188729.1">
    <property type="nucleotide sequence ID" value="NC_006138.1"/>
</dbReference>
<gene>
    <name evidence="5" type="ordered locus">DP1488</name>
</gene>
<dbReference type="HOGENOM" id="CLU_000445_69_8_7"/>
<sequence length="133" mass="14636">MKKTNNKKEIKVLIVDDEIEFADTLMTRLNLRQYKAEMASSGQAAIDLIGKNSFDVIIVDLRMPDINGLELLSYIKGKGLATEVIILTGHGSSASGSEGIKRGAFDYLMKPVDFHLLLEKIEGAFTKSTTEEA</sequence>
<keyword evidence="1 3" id="KW-0597">Phosphoprotein</keyword>
<evidence type="ECO:0000259" key="4">
    <source>
        <dbReference type="PROSITE" id="PS50110"/>
    </source>
</evidence>
<dbReference type="InterPro" id="IPR011006">
    <property type="entry name" value="CheY-like_superfamily"/>
</dbReference>
<dbReference type="eggNOG" id="COG0745">
    <property type="taxonomic scope" value="Bacteria"/>
</dbReference>
<dbReference type="PANTHER" id="PTHR44591">
    <property type="entry name" value="STRESS RESPONSE REGULATOR PROTEIN 1"/>
    <property type="match status" value="1"/>
</dbReference>
<reference evidence="6" key="1">
    <citation type="journal article" date="2004" name="Environ. Microbiol.">
        <title>The genome of Desulfotalea psychrophila, a sulfate-reducing bacterium from permanently cold Arctic sediments.</title>
        <authorList>
            <person name="Rabus R."/>
            <person name="Ruepp A."/>
            <person name="Frickey T."/>
            <person name="Rattei T."/>
            <person name="Fartmann B."/>
            <person name="Stark M."/>
            <person name="Bauer M."/>
            <person name="Zibat A."/>
            <person name="Lombardot T."/>
            <person name="Becker I."/>
            <person name="Amann J."/>
            <person name="Gellner K."/>
            <person name="Teeling H."/>
            <person name="Leuschner W.D."/>
            <person name="Gloeckner F.-O."/>
            <person name="Lupas A.N."/>
            <person name="Amann R."/>
            <person name="Klenk H.-P."/>
        </authorList>
    </citation>
    <scope>NUCLEOTIDE SEQUENCE [LARGE SCALE GENOMIC DNA]</scope>
    <source>
        <strain evidence="6">DSM 12343 / LSv54</strain>
    </source>
</reference>
<organism evidence="5 6">
    <name type="scientific">Desulfotalea psychrophila (strain LSv54 / DSM 12343)</name>
    <dbReference type="NCBI Taxonomy" id="177439"/>
    <lineage>
        <taxon>Bacteria</taxon>
        <taxon>Pseudomonadati</taxon>
        <taxon>Thermodesulfobacteriota</taxon>
        <taxon>Desulfobulbia</taxon>
        <taxon>Desulfobulbales</taxon>
        <taxon>Desulfocapsaceae</taxon>
        <taxon>Desulfotalea</taxon>
    </lineage>
</organism>
<dbReference type="PANTHER" id="PTHR44591:SF14">
    <property type="entry name" value="PROTEIN PILG"/>
    <property type="match status" value="1"/>
</dbReference>
<dbReference type="GO" id="GO:0000160">
    <property type="term" value="P:phosphorelay signal transduction system"/>
    <property type="evidence" value="ECO:0007669"/>
    <property type="project" value="UniProtKB-KW"/>
</dbReference>
<dbReference type="Pfam" id="PF00072">
    <property type="entry name" value="Response_reg"/>
    <property type="match status" value="1"/>
</dbReference>
<feature type="domain" description="Response regulatory" evidence="4">
    <location>
        <begin position="11"/>
        <end position="125"/>
    </location>
</feature>
<feature type="modified residue" description="4-aspartylphosphate" evidence="3">
    <location>
        <position position="60"/>
    </location>
</feature>
<dbReference type="SMART" id="SM00448">
    <property type="entry name" value="REC"/>
    <property type="match status" value="1"/>
</dbReference>
<dbReference type="STRING" id="177439.DP1488"/>
<evidence type="ECO:0000313" key="6">
    <source>
        <dbReference type="Proteomes" id="UP000000602"/>
    </source>
</evidence>
<evidence type="ECO:0000256" key="1">
    <source>
        <dbReference type="ARBA" id="ARBA00022553"/>
    </source>
</evidence>
<dbReference type="InterPro" id="IPR050595">
    <property type="entry name" value="Bact_response_regulator"/>
</dbReference>
<dbReference type="SUPFAM" id="SSF52172">
    <property type="entry name" value="CheY-like"/>
    <property type="match status" value="1"/>
</dbReference>